<proteinExistence type="predicted"/>
<organism evidence="1">
    <name type="scientific">mine drainage metagenome</name>
    <dbReference type="NCBI Taxonomy" id="410659"/>
    <lineage>
        <taxon>unclassified sequences</taxon>
        <taxon>metagenomes</taxon>
        <taxon>ecological metagenomes</taxon>
    </lineage>
</organism>
<keyword evidence="1" id="KW-0378">Hydrolase</keyword>
<evidence type="ECO:0000313" key="1">
    <source>
        <dbReference type="EMBL" id="OIQ80116.1"/>
    </source>
</evidence>
<dbReference type="PANTHER" id="PTHR48100:SF51">
    <property type="entry name" value="PHOSPHOGLYCERATE MUTASE"/>
    <property type="match status" value="1"/>
</dbReference>
<dbReference type="InterPro" id="IPR029033">
    <property type="entry name" value="His_PPase_superfam"/>
</dbReference>
<comment type="caution">
    <text evidence="1">The sequence shown here is derived from an EMBL/GenBank/DDBJ whole genome shotgun (WGS) entry which is preliminary data.</text>
</comment>
<dbReference type="SUPFAM" id="SSF53254">
    <property type="entry name" value="Phosphoglycerate mutase-like"/>
    <property type="match status" value="1"/>
</dbReference>
<dbReference type="GO" id="GO:0016791">
    <property type="term" value="F:phosphatase activity"/>
    <property type="evidence" value="ECO:0007669"/>
    <property type="project" value="TreeGrafter"/>
</dbReference>
<protein>
    <submittedName>
        <fullName evidence="1">Putative phosphoserine phosphatase 2</fullName>
        <ecNumber evidence="1">3.1.3.3</ecNumber>
    </submittedName>
</protein>
<dbReference type="AlphaFoldDB" id="A0A1J5QJF7"/>
<dbReference type="InterPro" id="IPR050275">
    <property type="entry name" value="PGM_Phosphatase"/>
</dbReference>
<dbReference type="Pfam" id="PF00300">
    <property type="entry name" value="His_Phos_1"/>
    <property type="match status" value="1"/>
</dbReference>
<dbReference type="CDD" id="cd07067">
    <property type="entry name" value="HP_PGM_like"/>
    <property type="match status" value="1"/>
</dbReference>
<dbReference type="PANTHER" id="PTHR48100">
    <property type="entry name" value="BROAD-SPECIFICITY PHOSPHATASE YOR283W-RELATED"/>
    <property type="match status" value="1"/>
</dbReference>
<name>A0A1J5QJF7_9ZZZZ</name>
<dbReference type="EMBL" id="MLJW01001107">
    <property type="protein sequence ID" value="OIQ80116.1"/>
    <property type="molecule type" value="Genomic_DNA"/>
</dbReference>
<dbReference type="GO" id="GO:0005737">
    <property type="term" value="C:cytoplasm"/>
    <property type="evidence" value="ECO:0007669"/>
    <property type="project" value="TreeGrafter"/>
</dbReference>
<dbReference type="InterPro" id="IPR013078">
    <property type="entry name" value="His_Pase_superF_clade-1"/>
</dbReference>
<accession>A0A1J5QJF7</accession>
<gene>
    <name evidence="1" type="primary">pspB_7</name>
    <name evidence="1" type="ORF">GALL_381380</name>
</gene>
<dbReference type="Gene3D" id="3.40.50.1240">
    <property type="entry name" value="Phosphoglycerate mutase-like"/>
    <property type="match status" value="1"/>
</dbReference>
<sequence>MTTIVHFMRHGEVHNPEGILYGRIPGYSLSPLGVAMAERVAAWGADRDIKAIHASPLTRAQETAAPLAALLGLSVTTDERLIEAANIFEGKRFSVGDGVLRRPSAWRHLWNPFKPSWGEPYTEQVARMLEAAHAARVAASGHEAICVSHQLPIWILRSYLEGRHFLHDPRRRECTLASLTSIVFNADGQVTDVRYSEPARDLLPKK</sequence>
<dbReference type="EC" id="3.1.3.3" evidence="1"/>
<dbReference type="SMART" id="SM00855">
    <property type="entry name" value="PGAM"/>
    <property type="match status" value="1"/>
</dbReference>
<reference evidence="1" key="1">
    <citation type="submission" date="2016-10" db="EMBL/GenBank/DDBJ databases">
        <title>Sequence of Gallionella enrichment culture.</title>
        <authorList>
            <person name="Poehlein A."/>
            <person name="Muehling M."/>
            <person name="Daniel R."/>
        </authorList>
    </citation>
    <scope>NUCLEOTIDE SEQUENCE</scope>
</reference>